<feature type="domain" description="Tyrosinase copper-binding" evidence="5">
    <location>
        <begin position="254"/>
        <end position="265"/>
    </location>
</feature>
<dbReference type="PRINTS" id="PR00092">
    <property type="entry name" value="TYROSINASE"/>
</dbReference>
<dbReference type="AlphaFoldDB" id="A0AAD9W854"/>
<feature type="signal peptide" evidence="3">
    <location>
        <begin position="1"/>
        <end position="20"/>
    </location>
</feature>
<proteinExistence type="predicted"/>
<gene>
    <name evidence="6" type="ORF">N8I77_001436</name>
</gene>
<sequence length="335" mass="38011">MKVTISLVLAALTATESVTAAPLSAGETNSTSPRFYNGSCTPETITIRREWRTLSAEEKAAYIQAQQCLIKLPAQSGLQAVTSRFSDLQGSHRSYTDTIYGDIIHYVGQFLPWHRMMMHAFETLMRNECNYTGTMPWWDEQADADSGNFFRSNMWDADTGFGGNGTEPDGCLTEGPFANTTEYIGPMLEYTTYCQKRIWDNEYGITTGNSTLINLCNSYETYEDFWYCIAYWPHHGAHTATGGLMADKDASPGDPVFYLHHNYIDRLWWKWQAADNETRLWDMSGNTVNETLYPQQAGVKASLNTTIQQQNIIPDIQIREVMNAQGGYLCYDYDY</sequence>
<dbReference type="SUPFAM" id="SSF48056">
    <property type="entry name" value="Di-copper centre-containing domain"/>
    <property type="match status" value="1"/>
</dbReference>
<keyword evidence="1" id="KW-0479">Metal-binding</keyword>
<evidence type="ECO:0000313" key="7">
    <source>
        <dbReference type="Proteomes" id="UP001265746"/>
    </source>
</evidence>
<dbReference type="GO" id="GO:0046872">
    <property type="term" value="F:metal ion binding"/>
    <property type="evidence" value="ECO:0007669"/>
    <property type="project" value="UniProtKB-KW"/>
</dbReference>
<name>A0AAD9W854_PHOAM</name>
<dbReference type="PROSITE" id="PS00497">
    <property type="entry name" value="TYROSINASE_1"/>
    <property type="match status" value="1"/>
</dbReference>
<accession>A0AAD9W854</accession>
<evidence type="ECO:0000259" key="4">
    <source>
        <dbReference type="PROSITE" id="PS00497"/>
    </source>
</evidence>
<dbReference type="Gene3D" id="1.10.1280.10">
    <property type="entry name" value="Di-copper center containing domain from catechol oxidase"/>
    <property type="match status" value="1"/>
</dbReference>
<keyword evidence="2" id="KW-0186">Copper</keyword>
<dbReference type="Pfam" id="PF00264">
    <property type="entry name" value="Tyrosinase"/>
    <property type="match status" value="1"/>
</dbReference>
<evidence type="ECO:0000256" key="3">
    <source>
        <dbReference type="SAM" id="SignalP"/>
    </source>
</evidence>
<dbReference type="PROSITE" id="PS00498">
    <property type="entry name" value="TYROSINASE_2"/>
    <property type="match status" value="1"/>
</dbReference>
<dbReference type="EMBL" id="JAUJFL010000001">
    <property type="protein sequence ID" value="KAK2614627.1"/>
    <property type="molecule type" value="Genomic_DNA"/>
</dbReference>
<dbReference type="InterPro" id="IPR008922">
    <property type="entry name" value="Di-copper_centre_dom_sf"/>
</dbReference>
<keyword evidence="3" id="KW-0732">Signal</keyword>
<feature type="domain" description="Tyrosinase copper-binding" evidence="4">
    <location>
        <begin position="105"/>
        <end position="122"/>
    </location>
</feature>
<feature type="chain" id="PRO_5042154465" description="Tyrosinase copper-binding domain-containing protein" evidence="3">
    <location>
        <begin position="21"/>
        <end position="335"/>
    </location>
</feature>
<evidence type="ECO:0000313" key="6">
    <source>
        <dbReference type="EMBL" id="KAK2614627.1"/>
    </source>
</evidence>
<evidence type="ECO:0000256" key="1">
    <source>
        <dbReference type="ARBA" id="ARBA00022723"/>
    </source>
</evidence>
<organism evidence="6 7">
    <name type="scientific">Phomopsis amygdali</name>
    <name type="common">Fusicoccum amygdali</name>
    <dbReference type="NCBI Taxonomy" id="1214568"/>
    <lineage>
        <taxon>Eukaryota</taxon>
        <taxon>Fungi</taxon>
        <taxon>Dikarya</taxon>
        <taxon>Ascomycota</taxon>
        <taxon>Pezizomycotina</taxon>
        <taxon>Sordariomycetes</taxon>
        <taxon>Sordariomycetidae</taxon>
        <taxon>Diaporthales</taxon>
        <taxon>Diaporthaceae</taxon>
        <taxon>Diaporthe</taxon>
    </lineage>
</organism>
<keyword evidence="7" id="KW-1185">Reference proteome</keyword>
<evidence type="ECO:0000259" key="5">
    <source>
        <dbReference type="PROSITE" id="PS00498"/>
    </source>
</evidence>
<comment type="caution">
    <text evidence="6">The sequence shown here is derived from an EMBL/GenBank/DDBJ whole genome shotgun (WGS) entry which is preliminary data.</text>
</comment>
<evidence type="ECO:0000256" key="2">
    <source>
        <dbReference type="ARBA" id="ARBA00023008"/>
    </source>
</evidence>
<protein>
    <recommendedName>
        <fullName evidence="4 5">Tyrosinase copper-binding domain-containing protein</fullName>
    </recommendedName>
</protein>
<reference evidence="6" key="1">
    <citation type="submission" date="2023-06" db="EMBL/GenBank/DDBJ databases">
        <authorList>
            <person name="Noh H."/>
        </authorList>
    </citation>
    <scope>NUCLEOTIDE SEQUENCE</scope>
    <source>
        <strain evidence="6">DUCC20226</strain>
    </source>
</reference>
<dbReference type="InterPro" id="IPR002227">
    <property type="entry name" value="Tyrosinase_Cu-bd"/>
</dbReference>
<dbReference type="PANTHER" id="PTHR11474:SF126">
    <property type="entry name" value="TYROSINASE-LIKE PROTEIN TYR-1-RELATED"/>
    <property type="match status" value="1"/>
</dbReference>
<dbReference type="Proteomes" id="UP001265746">
    <property type="component" value="Unassembled WGS sequence"/>
</dbReference>
<dbReference type="InterPro" id="IPR050316">
    <property type="entry name" value="Tyrosinase/Hemocyanin"/>
</dbReference>
<dbReference type="GO" id="GO:0016491">
    <property type="term" value="F:oxidoreductase activity"/>
    <property type="evidence" value="ECO:0007669"/>
    <property type="project" value="InterPro"/>
</dbReference>
<dbReference type="PANTHER" id="PTHR11474">
    <property type="entry name" value="TYROSINASE FAMILY MEMBER"/>
    <property type="match status" value="1"/>
</dbReference>